<evidence type="ECO:0000313" key="2">
    <source>
        <dbReference type="EMBL" id="TYH92651.1"/>
    </source>
</evidence>
<sequence length="107" mass="11911">MPKERRFSAPLGPDYSDGDEEEGSDDVAVGVSGVRGVEVWWLARGEAKGSAAGVAAEKIKGEETCSFDKLRWNFKGLRLDNFNLLHCIFREMRFATSTRSTAILGRW</sequence>
<keyword evidence="3" id="KW-1185">Reference proteome</keyword>
<name>A0A5D2MM84_GOSTO</name>
<gene>
    <name evidence="2" type="ORF">ES332_A13G196500v1</name>
</gene>
<feature type="region of interest" description="Disordered" evidence="1">
    <location>
        <begin position="1"/>
        <end position="25"/>
    </location>
</feature>
<protein>
    <submittedName>
        <fullName evidence="2">Uncharacterized protein</fullName>
    </submittedName>
</protein>
<dbReference type="AlphaFoldDB" id="A0A5D2MM84"/>
<accession>A0A5D2MM84</accession>
<reference evidence="2 3" key="1">
    <citation type="submission" date="2019-07" db="EMBL/GenBank/DDBJ databases">
        <title>WGS assembly of Gossypium tomentosum.</title>
        <authorList>
            <person name="Chen Z.J."/>
            <person name="Sreedasyam A."/>
            <person name="Ando A."/>
            <person name="Song Q."/>
            <person name="De L."/>
            <person name="Hulse-Kemp A."/>
            <person name="Ding M."/>
            <person name="Ye W."/>
            <person name="Kirkbride R."/>
            <person name="Jenkins J."/>
            <person name="Plott C."/>
            <person name="Lovell J."/>
            <person name="Lin Y.-M."/>
            <person name="Vaughn R."/>
            <person name="Liu B."/>
            <person name="Li W."/>
            <person name="Simpson S."/>
            <person name="Scheffler B."/>
            <person name="Saski C."/>
            <person name="Grover C."/>
            <person name="Hu G."/>
            <person name="Conover J."/>
            <person name="Carlson J."/>
            <person name="Shu S."/>
            <person name="Boston L."/>
            <person name="Williams M."/>
            <person name="Peterson D."/>
            <person name="Mcgee K."/>
            <person name="Jones D."/>
            <person name="Wendel J."/>
            <person name="Stelly D."/>
            <person name="Grimwood J."/>
            <person name="Schmutz J."/>
        </authorList>
    </citation>
    <scope>NUCLEOTIDE SEQUENCE [LARGE SCALE GENOMIC DNA]</scope>
    <source>
        <strain evidence="2">7179.01</strain>
    </source>
</reference>
<dbReference type="EMBL" id="CM017622">
    <property type="protein sequence ID" value="TYH92651.1"/>
    <property type="molecule type" value="Genomic_DNA"/>
</dbReference>
<feature type="compositionally biased region" description="Acidic residues" evidence="1">
    <location>
        <begin position="16"/>
        <end position="25"/>
    </location>
</feature>
<proteinExistence type="predicted"/>
<dbReference type="Proteomes" id="UP000322667">
    <property type="component" value="Chromosome A13"/>
</dbReference>
<evidence type="ECO:0000256" key="1">
    <source>
        <dbReference type="SAM" id="MobiDB-lite"/>
    </source>
</evidence>
<evidence type="ECO:0000313" key="3">
    <source>
        <dbReference type="Proteomes" id="UP000322667"/>
    </source>
</evidence>
<organism evidence="2 3">
    <name type="scientific">Gossypium tomentosum</name>
    <name type="common">Hawaiian cotton</name>
    <name type="synonym">Gossypium sandvicense</name>
    <dbReference type="NCBI Taxonomy" id="34277"/>
    <lineage>
        <taxon>Eukaryota</taxon>
        <taxon>Viridiplantae</taxon>
        <taxon>Streptophyta</taxon>
        <taxon>Embryophyta</taxon>
        <taxon>Tracheophyta</taxon>
        <taxon>Spermatophyta</taxon>
        <taxon>Magnoliopsida</taxon>
        <taxon>eudicotyledons</taxon>
        <taxon>Gunneridae</taxon>
        <taxon>Pentapetalae</taxon>
        <taxon>rosids</taxon>
        <taxon>malvids</taxon>
        <taxon>Malvales</taxon>
        <taxon>Malvaceae</taxon>
        <taxon>Malvoideae</taxon>
        <taxon>Gossypium</taxon>
    </lineage>
</organism>